<dbReference type="InterPro" id="IPR036457">
    <property type="entry name" value="PPM-type-like_dom_sf"/>
</dbReference>
<dbReference type="Proteomes" id="UP000006158">
    <property type="component" value="Chromosome"/>
</dbReference>
<evidence type="ECO:0000256" key="1">
    <source>
        <dbReference type="ARBA" id="ARBA00022801"/>
    </source>
</evidence>
<dbReference type="GO" id="GO:0016791">
    <property type="term" value="F:phosphatase activity"/>
    <property type="evidence" value="ECO:0007669"/>
    <property type="project" value="TreeGrafter"/>
</dbReference>
<dbReference type="Gene3D" id="3.40.50.2300">
    <property type="match status" value="1"/>
</dbReference>
<reference evidence="4 5" key="2">
    <citation type="journal article" date="2009" name="Genome Res.">
        <title>Ortho-proteogenomics: multiple proteomes investigation through orthology and a new MS-based protocol.</title>
        <authorList>
            <person name="Gallien S."/>
            <person name="Perrodou E."/>
            <person name="Carapito C."/>
            <person name="Deshayes C."/>
            <person name="Reyrat J.M."/>
            <person name="Van Dorsselaer A."/>
            <person name="Poch O."/>
            <person name="Schaeffer C."/>
            <person name="Lecompte O."/>
        </authorList>
    </citation>
    <scope>NUCLEOTIDE SEQUENCE [LARGE SCALE GENOMIC DNA]</scope>
    <source>
        <strain evidence="5">ATCC 700084 / mc(2)155</strain>
    </source>
</reference>
<name>I7FMA1_MYCS2</name>
<dbReference type="EMBL" id="CP001663">
    <property type="protein sequence ID" value="AFP42405.1"/>
    <property type="molecule type" value="Genomic_DNA"/>
</dbReference>
<evidence type="ECO:0000313" key="4">
    <source>
        <dbReference type="EMBL" id="AFP42405.1"/>
    </source>
</evidence>
<dbReference type="PATRIC" id="fig|246196.56.peg.6093"/>
<evidence type="ECO:0000313" key="5">
    <source>
        <dbReference type="Proteomes" id="UP000006158"/>
    </source>
</evidence>
<feature type="modified residue" description="4-aspartylphosphate" evidence="2">
    <location>
        <position position="140"/>
    </location>
</feature>
<dbReference type="AlphaFoldDB" id="I7FMA1"/>
<evidence type="ECO:0000259" key="3">
    <source>
        <dbReference type="PROSITE" id="PS50110"/>
    </source>
</evidence>
<feature type="domain" description="Response regulatory" evidence="3">
    <location>
        <begin position="90"/>
        <end position="205"/>
    </location>
</feature>
<accession>I7FMA1</accession>
<dbReference type="InterPro" id="IPR052016">
    <property type="entry name" value="Bact_Sigma-Reg"/>
</dbReference>
<keyword evidence="1" id="KW-0378">Hydrolase</keyword>
<dbReference type="SMART" id="SM00448">
    <property type="entry name" value="REC"/>
    <property type="match status" value="1"/>
</dbReference>
<proteinExistence type="predicted"/>
<protein>
    <submittedName>
        <fullName evidence="4">Response regulator receiver:Protein phosphatase 2C-like protein</fullName>
    </submittedName>
</protein>
<dbReference type="PANTHER" id="PTHR43156:SF2">
    <property type="entry name" value="STAGE II SPORULATION PROTEIN E"/>
    <property type="match status" value="1"/>
</dbReference>
<dbReference type="Gene3D" id="3.60.40.10">
    <property type="entry name" value="PPM-type phosphatase domain"/>
    <property type="match status" value="1"/>
</dbReference>
<dbReference type="InterPro" id="IPR011006">
    <property type="entry name" value="CheY-like_superfamily"/>
</dbReference>
<sequence length="468" mass="50586">MSAISACAASAFAVHTSDCQKSERYMRCSPRIVGNTRSLGIVRSVVTKAEGQRDQGGHRCEGRDFPMRAPFDRVIASPVDLTGPGQRRLSLLLVEDDRADAILVEELIADAPDIDFVWAKSMSDAERTLADHRPDCVLLDLNLPDAAGIDALHHLGKLDARIPIIVLTGLNDEHFGVSAVASGAQDYLVKGRVEPEMLRRAVLYAIERKRAELTSVDLHASQLRAQENARLERGLLPSPLLMEGSGVDIVVEARPSRQHALIGGDFYDVVQTPDRTVHVMIGDVAGHGPDEAALGVALRIGWRALTFAGLRGNERMRQLDRILTTERPGKGIFATLCSVALEPDSGRFTVVRAGHPGLLVHGNGTVDWLEPRPGAALGLGAREWPVNHYELPEGHGLLLLTDGLFEGHAGRGDERLGESGLLAVARALAATPGRDFVTSLINEAESRAQTHGGLSDDIAVIRVERSRR</sequence>
<evidence type="ECO:0000256" key="2">
    <source>
        <dbReference type="PROSITE-ProRule" id="PRU00169"/>
    </source>
</evidence>
<dbReference type="InterPro" id="IPR001932">
    <property type="entry name" value="PPM-type_phosphatase-like_dom"/>
</dbReference>
<dbReference type="PROSITE" id="PS50110">
    <property type="entry name" value="RESPONSE_REGULATORY"/>
    <property type="match status" value="1"/>
</dbReference>
<dbReference type="CDD" id="cd00156">
    <property type="entry name" value="REC"/>
    <property type="match status" value="1"/>
</dbReference>
<gene>
    <name evidence="4" type="ordered locus">MSMEI_5972</name>
</gene>
<dbReference type="SUPFAM" id="SSF52172">
    <property type="entry name" value="CheY-like"/>
    <property type="match status" value="1"/>
</dbReference>
<dbReference type="KEGG" id="msg:MSMEI_5972"/>
<dbReference type="Pfam" id="PF00072">
    <property type="entry name" value="Response_reg"/>
    <property type="match status" value="1"/>
</dbReference>
<organism evidence="4 5">
    <name type="scientific">Mycolicibacterium smegmatis (strain ATCC 700084 / mc(2)155)</name>
    <name type="common">Mycobacterium smegmatis</name>
    <dbReference type="NCBI Taxonomy" id="246196"/>
    <lineage>
        <taxon>Bacteria</taxon>
        <taxon>Bacillati</taxon>
        <taxon>Actinomycetota</taxon>
        <taxon>Actinomycetes</taxon>
        <taxon>Mycobacteriales</taxon>
        <taxon>Mycobacteriaceae</taxon>
        <taxon>Mycolicibacterium</taxon>
    </lineage>
</organism>
<dbReference type="SUPFAM" id="SSF81606">
    <property type="entry name" value="PP2C-like"/>
    <property type="match status" value="1"/>
</dbReference>
<dbReference type="InterPro" id="IPR001789">
    <property type="entry name" value="Sig_transdc_resp-reg_receiver"/>
</dbReference>
<dbReference type="PANTHER" id="PTHR43156">
    <property type="entry name" value="STAGE II SPORULATION PROTEIN E-RELATED"/>
    <property type="match status" value="1"/>
</dbReference>
<reference evidence="4 5" key="1">
    <citation type="journal article" date="2007" name="Genome Biol.">
        <title>Interrupted coding sequences in Mycobacterium smegmatis: authentic mutations or sequencing errors?</title>
        <authorList>
            <person name="Deshayes C."/>
            <person name="Perrodou E."/>
            <person name="Gallien S."/>
            <person name="Euphrasie D."/>
            <person name="Schaeffer C."/>
            <person name="Van-Dorsselaer A."/>
            <person name="Poch O."/>
            <person name="Lecompte O."/>
            <person name="Reyrat J.M."/>
        </authorList>
    </citation>
    <scope>NUCLEOTIDE SEQUENCE [LARGE SCALE GENOMIC DNA]</scope>
    <source>
        <strain evidence="5">ATCC 700084 / mc(2)155</strain>
    </source>
</reference>
<keyword evidence="2" id="KW-0597">Phosphoprotein</keyword>
<dbReference type="Pfam" id="PF07228">
    <property type="entry name" value="SpoIIE"/>
    <property type="match status" value="1"/>
</dbReference>
<dbReference type="GO" id="GO:0000160">
    <property type="term" value="P:phosphorelay signal transduction system"/>
    <property type="evidence" value="ECO:0007669"/>
    <property type="project" value="InterPro"/>
</dbReference>
<dbReference type="SMART" id="SM00331">
    <property type="entry name" value="PP2C_SIG"/>
    <property type="match status" value="1"/>
</dbReference>